<dbReference type="GO" id="GO:0097367">
    <property type="term" value="F:carbohydrate derivative binding"/>
    <property type="evidence" value="ECO:0007669"/>
    <property type="project" value="InterPro"/>
</dbReference>
<dbReference type="InterPro" id="IPR046348">
    <property type="entry name" value="SIS_dom_sf"/>
</dbReference>
<comment type="caution">
    <text evidence="10">The sequence shown here is derived from an EMBL/GenBank/DDBJ whole genome shotgun (WGS) entry which is preliminary data.</text>
</comment>
<feature type="domain" description="CBS" evidence="8">
    <location>
        <begin position="274"/>
        <end position="325"/>
    </location>
</feature>
<evidence type="ECO:0000256" key="5">
    <source>
        <dbReference type="PIRSR" id="PIRSR004692-2"/>
    </source>
</evidence>
<feature type="site" description="Catalytically relevant" evidence="6">
    <location>
        <position position="148"/>
    </location>
</feature>
<evidence type="ECO:0000313" key="11">
    <source>
        <dbReference type="Proteomes" id="UP000441754"/>
    </source>
</evidence>
<dbReference type="GO" id="GO:1901135">
    <property type="term" value="P:carbohydrate derivative metabolic process"/>
    <property type="evidence" value="ECO:0007669"/>
    <property type="project" value="InterPro"/>
</dbReference>
<dbReference type="Gene3D" id="3.40.50.10490">
    <property type="entry name" value="Glucose-6-phosphate isomerase like protein, domain 1"/>
    <property type="match status" value="1"/>
</dbReference>
<evidence type="ECO:0000313" key="10">
    <source>
        <dbReference type="EMBL" id="MRS61445.1"/>
    </source>
</evidence>
<evidence type="ECO:0000256" key="6">
    <source>
        <dbReference type="PIRSR" id="PIRSR004692-3"/>
    </source>
</evidence>
<dbReference type="PROSITE" id="PS51464">
    <property type="entry name" value="SIS"/>
    <property type="match status" value="1"/>
</dbReference>
<sequence>MKLVKKNIQSTARNVLLAESEAIRLAIDGIDDQFEQIVHTILQSSGRVVITGIGKSAIIGQKIVATLNSTGTPALFMHAADAIHGDLGMIQANDVVICISKSGNTPEIKVLVPLLKRTGVQLIALVSQTNSYLSVQADFVLKAYAEHEADPLNLVPTTSTTVALALGDALAVSLLNARGFTSQDFARFHPGGSLGKKLYLKVSDIYPNHEIPTVSLLATVHEVILEMTSKRLGATAVADENGQLAGIITDGDLRRMLNRFNSLQLDQLRARDIMTPSPLCINPDDYAIEALKIMQERSITQLIVTLDNQIKGFVHLHDLLKEGLV</sequence>
<name>A0A7K0EI60_9BACT</name>
<evidence type="ECO:0000256" key="4">
    <source>
        <dbReference type="PIRNR" id="PIRNR004692"/>
    </source>
</evidence>
<evidence type="ECO:0000256" key="3">
    <source>
        <dbReference type="ARBA" id="ARBA00023122"/>
    </source>
</evidence>
<dbReference type="SUPFAM" id="SSF53697">
    <property type="entry name" value="SIS domain"/>
    <property type="match status" value="1"/>
</dbReference>
<keyword evidence="5" id="KW-0479">Metal-binding</keyword>
<dbReference type="FunFam" id="3.40.50.10490:FF:000011">
    <property type="entry name" value="Arabinose 5-phosphate isomerase"/>
    <property type="match status" value="1"/>
</dbReference>
<keyword evidence="11" id="KW-1185">Reference proteome</keyword>
<accession>A0A7K0EI60</accession>
<dbReference type="NCBIfam" id="TIGR00393">
    <property type="entry name" value="kpsF"/>
    <property type="match status" value="1"/>
</dbReference>
<comment type="similarity">
    <text evidence="1 4">Belongs to the SIS family. GutQ/KpsF subfamily.</text>
</comment>
<dbReference type="InterPro" id="IPR001347">
    <property type="entry name" value="SIS_dom"/>
</dbReference>
<dbReference type="Gene3D" id="3.10.580.10">
    <property type="entry name" value="CBS-domain"/>
    <property type="match status" value="1"/>
</dbReference>
<dbReference type="RefSeq" id="WP_154174819.1">
    <property type="nucleotide sequence ID" value="NZ_WJXZ01000004.1"/>
</dbReference>
<organism evidence="10 11">
    <name type="scientific">Larkinella terrae</name>
    <dbReference type="NCBI Taxonomy" id="2025311"/>
    <lineage>
        <taxon>Bacteria</taxon>
        <taxon>Pseudomonadati</taxon>
        <taxon>Bacteroidota</taxon>
        <taxon>Cytophagia</taxon>
        <taxon>Cytophagales</taxon>
        <taxon>Spirosomataceae</taxon>
        <taxon>Larkinella</taxon>
    </lineage>
</organism>
<dbReference type="PIRSF" id="PIRSF004692">
    <property type="entry name" value="KdsD_KpsF"/>
    <property type="match status" value="1"/>
</dbReference>
<dbReference type="AlphaFoldDB" id="A0A7K0EI60"/>
<evidence type="ECO:0000256" key="2">
    <source>
        <dbReference type="ARBA" id="ARBA00022737"/>
    </source>
</evidence>
<protein>
    <submittedName>
        <fullName evidence="10">KpsF/GutQ family sugar-phosphate isomerase</fullName>
    </submittedName>
</protein>
<reference evidence="10 11" key="1">
    <citation type="journal article" date="2018" name="Antonie Van Leeuwenhoek">
        <title>Larkinella terrae sp. nov., isolated from soil on Jeju Island, South Korea.</title>
        <authorList>
            <person name="Ten L.N."/>
            <person name="Jeon J."/>
            <person name="Park S.J."/>
            <person name="Park S."/>
            <person name="Lee S.Y."/>
            <person name="Kim M.K."/>
            <person name="Jung H.Y."/>
        </authorList>
    </citation>
    <scope>NUCLEOTIDE SEQUENCE [LARGE SCALE GENOMIC DNA]</scope>
    <source>
        <strain evidence="10 11">KCTC 52001</strain>
    </source>
</reference>
<dbReference type="GO" id="GO:0005975">
    <property type="term" value="P:carbohydrate metabolic process"/>
    <property type="evidence" value="ECO:0007669"/>
    <property type="project" value="InterPro"/>
</dbReference>
<dbReference type="InterPro" id="IPR035474">
    <property type="entry name" value="SIS_Kpsf"/>
</dbReference>
<dbReference type="InterPro" id="IPR046342">
    <property type="entry name" value="CBS_dom_sf"/>
</dbReference>
<dbReference type="EMBL" id="WJXZ01000004">
    <property type="protein sequence ID" value="MRS61445.1"/>
    <property type="molecule type" value="Genomic_DNA"/>
</dbReference>
<proteinExistence type="inferred from homology"/>
<evidence type="ECO:0000259" key="9">
    <source>
        <dbReference type="PROSITE" id="PS51464"/>
    </source>
</evidence>
<evidence type="ECO:0000256" key="7">
    <source>
        <dbReference type="PROSITE-ProRule" id="PRU00703"/>
    </source>
</evidence>
<dbReference type="GO" id="GO:0046872">
    <property type="term" value="F:metal ion binding"/>
    <property type="evidence" value="ECO:0007669"/>
    <property type="project" value="UniProtKB-KW"/>
</dbReference>
<dbReference type="SMART" id="SM00116">
    <property type="entry name" value="CBS"/>
    <property type="match status" value="2"/>
</dbReference>
<keyword evidence="10" id="KW-0413">Isomerase</keyword>
<feature type="binding site" evidence="5">
    <location>
        <position position="78"/>
    </location>
    <ligand>
        <name>Zn(2+)</name>
        <dbReference type="ChEBI" id="CHEBI:29105"/>
    </ligand>
</feature>
<dbReference type="OrthoDB" id="9762536at2"/>
<gene>
    <name evidence="10" type="ORF">GJJ30_09125</name>
</gene>
<dbReference type="InterPro" id="IPR000644">
    <property type="entry name" value="CBS_dom"/>
</dbReference>
<feature type="site" description="Catalytically relevant" evidence="6">
    <location>
        <position position="189"/>
    </location>
</feature>
<dbReference type="InterPro" id="IPR050986">
    <property type="entry name" value="GutQ/KpsF_isomerases"/>
</dbReference>
<dbReference type="PROSITE" id="PS51371">
    <property type="entry name" value="CBS"/>
    <property type="match status" value="2"/>
</dbReference>
<feature type="domain" description="SIS" evidence="9">
    <location>
        <begin position="37"/>
        <end position="180"/>
    </location>
</feature>
<dbReference type="Pfam" id="PF00571">
    <property type="entry name" value="CBS"/>
    <property type="match status" value="2"/>
</dbReference>
<keyword evidence="3 7" id="KW-0129">CBS domain</keyword>
<keyword evidence="2" id="KW-0677">Repeat</keyword>
<dbReference type="CDD" id="cd04604">
    <property type="entry name" value="CBS_pair_SIS_assoc"/>
    <property type="match status" value="1"/>
</dbReference>
<dbReference type="Proteomes" id="UP000441754">
    <property type="component" value="Unassembled WGS sequence"/>
</dbReference>
<dbReference type="PANTHER" id="PTHR42745">
    <property type="match status" value="1"/>
</dbReference>
<dbReference type="InterPro" id="IPR004800">
    <property type="entry name" value="KdsD/KpsF-type"/>
</dbReference>
<feature type="site" description="Catalytically relevant" evidence="6">
    <location>
        <position position="107"/>
    </location>
</feature>
<evidence type="ECO:0000256" key="1">
    <source>
        <dbReference type="ARBA" id="ARBA00008165"/>
    </source>
</evidence>
<keyword evidence="5" id="KW-0862">Zinc</keyword>
<evidence type="ECO:0000259" key="8">
    <source>
        <dbReference type="PROSITE" id="PS51371"/>
    </source>
</evidence>
<feature type="site" description="Catalytically relevant" evidence="6">
    <location>
        <position position="55"/>
    </location>
</feature>
<feature type="domain" description="CBS" evidence="8">
    <location>
        <begin position="207"/>
        <end position="265"/>
    </location>
</feature>
<dbReference type="GO" id="GO:0019146">
    <property type="term" value="F:arabinose-5-phosphate isomerase activity"/>
    <property type="evidence" value="ECO:0007669"/>
    <property type="project" value="UniProtKB-ARBA"/>
</dbReference>
<dbReference type="PANTHER" id="PTHR42745:SF1">
    <property type="entry name" value="ARABINOSE 5-PHOSPHATE ISOMERASE KDSD"/>
    <property type="match status" value="1"/>
</dbReference>
<dbReference type="Pfam" id="PF01380">
    <property type="entry name" value="SIS"/>
    <property type="match status" value="1"/>
</dbReference>
<dbReference type="CDD" id="cd05014">
    <property type="entry name" value="SIS_Kpsf"/>
    <property type="match status" value="1"/>
</dbReference>